<proteinExistence type="predicted"/>
<gene>
    <name evidence="2" type="ORF">FF38_07708</name>
</gene>
<accession>A0A0L0BKW9</accession>
<protein>
    <recommendedName>
        <fullName evidence="4">Zonadhesin</fullName>
    </recommendedName>
</protein>
<evidence type="ECO:0000313" key="2">
    <source>
        <dbReference type="EMBL" id="KNC20716.1"/>
    </source>
</evidence>
<comment type="caution">
    <text evidence="2">The sequence shown here is derived from an EMBL/GenBank/DDBJ whole genome shotgun (WGS) entry which is preliminary data.</text>
</comment>
<evidence type="ECO:0000313" key="3">
    <source>
        <dbReference type="Proteomes" id="UP000037069"/>
    </source>
</evidence>
<reference evidence="2 3" key="1">
    <citation type="journal article" date="2015" name="Nat. Commun.">
        <title>Lucilia cuprina genome unlocks parasitic fly biology to underpin future interventions.</title>
        <authorList>
            <person name="Anstead C.A."/>
            <person name="Korhonen P.K."/>
            <person name="Young N.D."/>
            <person name="Hall R.S."/>
            <person name="Jex A.R."/>
            <person name="Murali S.C."/>
            <person name="Hughes D.S."/>
            <person name="Lee S.F."/>
            <person name="Perry T."/>
            <person name="Stroehlein A.J."/>
            <person name="Ansell B.R."/>
            <person name="Breugelmans B."/>
            <person name="Hofmann A."/>
            <person name="Qu J."/>
            <person name="Dugan S."/>
            <person name="Lee S.L."/>
            <person name="Chao H."/>
            <person name="Dinh H."/>
            <person name="Han Y."/>
            <person name="Doddapaneni H.V."/>
            <person name="Worley K.C."/>
            <person name="Muzny D.M."/>
            <person name="Ioannidis P."/>
            <person name="Waterhouse R.M."/>
            <person name="Zdobnov E.M."/>
            <person name="James P.J."/>
            <person name="Bagnall N.H."/>
            <person name="Kotze A.C."/>
            <person name="Gibbs R.A."/>
            <person name="Richards S."/>
            <person name="Batterham P."/>
            <person name="Gasser R.B."/>
        </authorList>
    </citation>
    <scope>NUCLEOTIDE SEQUENCE [LARGE SCALE GENOMIC DNA]</scope>
    <source>
        <strain evidence="2 3">LS</strain>
        <tissue evidence="2">Full body</tissue>
    </source>
</reference>
<organism evidence="2 3">
    <name type="scientific">Lucilia cuprina</name>
    <name type="common">Green bottle fly</name>
    <name type="synonym">Australian sheep blowfly</name>
    <dbReference type="NCBI Taxonomy" id="7375"/>
    <lineage>
        <taxon>Eukaryota</taxon>
        <taxon>Metazoa</taxon>
        <taxon>Ecdysozoa</taxon>
        <taxon>Arthropoda</taxon>
        <taxon>Hexapoda</taxon>
        <taxon>Insecta</taxon>
        <taxon>Pterygota</taxon>
        <taxon>Neoptera</taxon>
        <taxon>Endopterygota</taxon>
        <taxon>Diptera</taxon>
        <taxon>Brachycera</taxon>
        <taxon>Muscomorpha</taxon>
        <taxon>Oestroidea</taxon>
        <taxon>Calliphoridae</taxon>
        <taxon>Luciliinae</taxon>
        <taxon>Lucilia</taxon>
    </lineage>
</organism>
<sequence>MLLNKKFLAKYTNAVPTLPKQLQVPHLNFPQETIIVTNPTATTRKPTTTTRRTTTTTRRPTTTRRTTTTTTTTTTRKPKTTTRRPVVKPSEFSWIY</sequence>
<dbReference type="AlphaFoldDB" id="A0A0L0BKW9"/>
<feature type="region of interest" description="Disordered" evidence="1">
    <location>
        <begin position="38"/>
        <end position="96"/>
    </location>
</feature>
<dbReference type="Proteomes" id="UP000037069">
    <property type="component" value="Unassembled WGS sequence"/>
</dbReference>
<dbReference type="EMBL" id="JRES01001705">
    <property type="protein sequence ID" value="KNC20716.1"/>
    <property type="molecule type" value="Genomic_DNA"/>
</dbReference>
<feature type="compositionally biased region" description="Low complexity" evidence="1">
    <location>
        <begin position="42"/>
        <end position="75"/>
    </location>
</feature>
<evidence type="ECO:0000256" key="1">
    <source>
        <dbReference type="SAM" id="MobiDB-lite"/>
    </source>
</evidence>
<name>A0A0L0BKW9_LUCCU</name>
<keyword evidence="3" id="KW-1185">Reference proteome</keyword>
<feature type="compositionally biased region" description="Basic residues" evidence="1">
    <location>
        <begin position="76"/>
        <end position="86"/>
    </location>
</feature>
<evidence type="ECO:0008006" key="4">
    <source>
        <dbReference type="Google" id="ProtNLM"/>
    </source>
</evidence>